<keyword evidence="1" id="KW-0472">Membrane</keyword>
<keyword evidence="1" id="KW-1133">Transmembrane helix</keyword>
<reference evidence="2 3" key="2">
    <citation type="submission" date="2020-02" db="EMBL/GenBank/DDBJ databases">
        <title>Candidatus Galacturonibacter soehngenii shows hetero-acetogenic catabolism of galacturonic acid but lacks a canonical carbon monoxide dehydrogenase/acetyl-CoA synthase complex.</title>
        <authorList>
            <person name="Diender M."/>
            <person name="Stouten G.R."/>
            <person name="Petersen J.F."/>
            <person name="Nielsen P.H."/>
            <person name="Dueholm M.S."/>
            <person name="Pronk J.T."/>
            <person name="Van Loosdrecht M.C.M."/>
        </authorList>
    </citation>
    <scope>NUCLEOTIDE SEQUENCE [LARGE SCALE GENOMIC DNA]</scope>
    <source>
        <strain evidence="2">GalUA</strain>
    </source>
</reference>
<reference evidence="2 3" key="1">
    <citation type="submission" date="2019-09" db="EMBL/GenBank/DDBJ databases">
        <authorList>
            <person name="Valk L.C."/>
        </authorList>
    </citation>
    <scope>NUCLEOTIDE SEQUENCE [LARGE SCALE GENOMIC DNA]</scope>
    <source>
        <strain evidence="2">GalUA</strain>
    </source>
</reference>
<dbReference type="EMBL" id="WAGX01000004">
    <property type="protein sequence ID" value="KAB1439702.1"/>
    <property type="molecule type" value="Genomic_DNA"/>
</dbReference>
<keyword evidence="3" id="KW-1185">Reference proteome</keyword>
<accession>A0A7V7UCQ5</accession>
<sequence>MKYKHIGILVIFLLLFFSGILLILKSVMWNLGSEVSMNLAGSIISIFSGMVFIIEFLKKN</sequence>
<organism evidence="2 3">
    <name type="scientific">Candidatus Galacturonatibacter soehngenii</name>
    <dbReference type="NCBI Taxonomy" id="2307010"/>
    <lineage>
        <taxon>Bacteria</taxon>
        <taxon>Bacillati</taxon>
        <taxon>Bacillota</taxon>
        <taxon>Clostridia</taxon>
        <taxon>Lachnospirales</taxon>
        <taxon>Lachnospiraceae</taxon>
        <taxon>Candidatus Galacturonatibacter</taxon>
    </lineage>
</organism>
<gene>
    <name evidence="2" type="ORF">F7O84_04755</name>
</gene>
<feature type="transmembrane region" description="Helical" evidence="1">
    <location>
        <begin position="7"/>
        <end position="29"/>
    </location>
</feature>
<evidence type="ECO:0000256" key="1">
    <source>
        <dbReference type="SAM" id="Phobius"/>
    </source>
</evidence>
<comment type="caution">
    <text evidence="2">The sequence shown here is derived from an EMBL/GenBank/DDBJ whole genome shotgun (WGS) entry which is preliminary data.</text>
</comment>
<dbReference type="Proteomes" id="UP000461768">
    <property type="component" value="Unassembled WGS sequence"/>
</dbReference>
<protein>
    <submittedName>
        <fullName evidence="2">Uncharacterized protein</fullName>
    </submittedName>
</protein>
<dbReference type="OrthoDB" id="2068320at2"/>
<proteinExistence type="predicted"/>
<feature type="transmembrane region" description="Helical" evidence="1">
    <location>
        <begin position="35"/>
        <end position="57"/>
    </location>
</feature>
<evidence type="ECO:0000313" key="3">
    <source>
        <dbReference type="Proteomes" id="UP000461768"/>
    </source>
</evidence>
<dbReference type="AlphaFoldDB" id="A0A7V7UCQ5"/>
<dbReference type="RefSeq" id="WP_151142473.1">
    <property type="nucleotide sequence ID" value="NZ_WAGX01000004.1"/>
</dbReference>
<keyword evidence="1" id="KW-0812">Transmembrane</keyword>
<evidence type="ECO:0000313" key="2">
    <source>
        <dbReference type="EMBL" id="KAB1439702.1"/>
    </source>
</evidence>
<name>A0A7V7UCQ5_9FIRM</name>